<evidence type="ECO:0000259" key="9">
    <source>
        <dbReference type="Pfam" id="PF01048"/>
    </source>
</evidence>
<dbReference type="EC" id="2.4.2.1" evidence="7"/>
<dbReference type="GO" id="GO:0005737">
    <property type="term" value="C:cytoplasm"/>
    <property type="evidence" value="ECO:0007669"/>
    <property type="project" value="TreeGrafter"/>
</dbReference>
<name>A0A9D2IIQ2_9FIRM</name>
<proteinExistence type="inferred from homology"/>
<dbReference type="InterPro" id="IPR011270">
    <property type="entry name" value="Pur_Nuc_Pase_Ino/Guo-sp"/>
</dbReference>
<dbReference type="PANTHER" id="PTHR11904">
    <property type="entry name" value="METHYLTHIOADENOSINE/PURINE NUCLEOSIDE PHOSPHORYLASE"/>
    <property type="match status" value="1"/>
</dbReference>
<comment type="pathway">
    <text evidence="2 7">Purine metabolism; purine nucleoside salvage.</text>
</comment>
<comment type="catalytic activity">
    <reaction evidence="6">
        <text>a purine 2'-deoxy-D-ribonucleoside + phosphate = a purine nucleobase + 2-deoxy-alpha-D-ribose 1-phosphate</text>
        <dbReference type="Rhea" id="RHEA:36431"/>
        <dbReference type="ChEBI" id="CHEBI:26386"/>
        <dbReference type="ChEBI" id="CHEBI:43474"/>
        <dbReference type="ChEBI" id="CHEBI:57259"/>
        <dbReference type="ChEBI" id="CHEBI:142361"/>
        <dbReference type="EC" id="2.4.2.1"/>
    </reaction>
</comment>
<evidence type="ECO:0000256" key="3">
    <source>
        <dbReference type="ARBA" id="ARBA00006751"/>
    </source>
</evidence>
<evidence type="ECO:0000256" key="7">
    <source>
        <dbReference type="PIRNR" id="PIRNR000477"/>
    </source>
</evidence>
<sequence>MSAQYEKLLKCYEYYKSVTDFEPRVGLILGSGLGGYARNMQVVQEIPYGDIPGFPVSTVQGHDGRFLLGYIGNVPAVVMKGRVHYYEGYTMEEVVLPVRLMKKMGIEVLFLTNASGGMGKGFCVGDFMMITDQISSFVPSPLIGENVSELGERFPDMTHIYDTELTELIRETAKEEKIPLQEGVYLQTSGPNFESPAEIRMYALMGADAVGMSTACEALAARHAGIRVCGISCISNMASGLSEEELSHLDVQAVADRRSEEFERLVTRIIEKL</sequence>
<feature type="binding site" evidence="8">
    <location>
        <position position="62"/>
    </location>
    <ligand>
        <name>phosphate</name>
        <dbReference type="ChEBI" id="CHEBI:43474"/>
    </ligand>
</feature>
<organism evidence="10 11">
    <name type="scientific">Candidatus Mediterraneibacter stercorigallinarum</name>
    <dbReference type="NCBI Taxonomy" id="2838686"/>
    <lineage>
        <taxon>Bacteria</taxon>
        <taxon>Bacillati</taxon>
        <taxon>Bacillota</taxon>
        <taxon>Clostridia</taxon>
        <taxon>Lachnospirales</taxon>
        <taxon>Lachnospiraceae</taxon>
        <taxon>Mediterraneibacter</taxon>
    </lineage>
</organism>
<dbReference type="NCBIfam" id="NF006054">
    <property type="entry name" value="PRK08202.1"/>
    <property type="match status" value="1"/>
</dbReference>
<dbReference type="Proteomes" id="UP000824017">
    <property type="component" value="Unassembled WGS sequence"/>
</dbReference>
<evidence type="ECO:0000256" key="6">
    <source>
        <dbReference type="ARBA" id="ARBA00048556"/>
    </source>
</evidence>
<protein>
    <recommendedName>
        <fullName evidence="7">Purine nucleoside phosphorylase</fullName>
        <ecNumber evidence="7">2.4.2.1</ecNumber>
    </recommendedName>
    <alternativeName>
        <fullName evidence="7">Inosine-guanosine phosphorylase</fullName>
    </alternativeName>
</protein>
<dbReference type="InterPro" id="IPR011268">
    <property type="entry name" value="Purine_phosphorylase"/>
</dbReference>
<dbReference type="AlphaFoldDB" id="A0A9D2IIQ2"/>
<evidence type="ECO:0000256" key="4">
    <source>
        <dbReference type="ARBA" id="ARBA00022676"/>
    </source>
</evidence>
<reference evidence="10" key="1">
    <citation type="journal article" date="2021" name="PeerJ">
        <title>Extensive microbial diversity within the chicken gut microbiome revealed by metagenomics and culture.</title>
        <authorList>
            <person name="Gilroy R."/>
            <person name="Ravi A."/>
            <person name="Getino M."/>
            <person name="Pursley I."/>
            <person name="Horton D.L."/>
            <person name="Alikhan N.F."/>
            <person name="Baker D."/>
            <person name="Gharbi K."/>
            <person name="Hall N."/>
            <person name="Watson M."/>
            <person name="Adriaenssens E.M."/>
            <person name="Foster-Nyarko E."/>
            <person name="Jarju S."/>
            <person name="Secka A."/>
            <person name="Antonio M."/>
            <person name="Oren A."/>
            <person name="Chaudhuri R.R."/>
            <person name="La Ragione R."/>
            <person name="Hildebrand F."/>
            <person name="Pallen M.J."/>
        </authorList>
    </citation>
    <scope>NUCLEOTIDE SEQUENCE</scope>
    <source>
        <strain evidence="10">ChiGjej1B1-13045</strain>
    </source>
</reference>
<gene>
    <name evidence="10" type="ORF">H9817_00315</name>
</gene>
<evidence type="ECO:0000256" key="2">
    <source>
        <dbReference type="ARBA" id="ARBA00005058"/>
    </source>
</evidence>
<dbReference type="GO" id="GO:0009116">
    <property type="term" value="P:nucleoside metabolic process"/>
    <property type="evidence" value="ECO:0007669"/>
    <property type="project" value="InterPro"/>
</dbReference>
<dbReference type="Gene3D" id="3.40.50.1580">
    <property type="entry name" value="Nucleoside phosphorylase domain"/>
    <property type="match status" value="1"/>
</dbReference>
<dbReference type="EMBL" id="DXCD01000007">
    <property type="protein sequence ID" value="HIZ12359.1"/>
    <property type="molecule type" value="Genomic_DNA"/>
</dbReference>
<feature type="binding site" evidence="8">
    <location>
        <position position="31"/>
    </location>
    <ligand>
        <name>phosphate</name>
        <dbReference type="ChEBI" id="CHEBI:43474"/>
    </ligand>
</feature>
<keyword evidence="4 7" id="KW-0328">Glycosyltransferase</keyword>
<dbReference type="PIRSF" id="PIRSF000477">
    <property type="entry name" value="PurNPase"/>
    <property type="match status" value="1"/>
</dbReference>
<keyword evidence="5 7" id="KW-0808">Transferase</keyword>
<evidence type="ECO:0000256" key="8">
    <source>
        <dbReference type="PIRSR" id="PIRSR000477-2"/>
    </source>
</evidence>
<dbReference type="InterPro" id="IPR000845">
    <property type="entry name" value="Nucleoside_phosphorylase_d"/>
</dbReference>
<evidence type="ECO:0000313" key="10">
    <source>
        <dbReference type="EMBL" id="HIZ12359.1"/>
    </source>
</evidence>
<dbReference type="CDD" id="cd09009">
    <property type="entry name" value="PNP-EcPNPII_like"/>
    <property type="match status" value="1"/>
</dbReference>
<feature type="binding site" evidence="8">
    <location>
        <begin position="82"/>
        <end position="84"/>
    </location>
    <ligand>
        <name>phosphate</name>
        <dbReference type="ChEBI" id="CHEBI:43474"/>
    </ligand>
</feature>
<dbReference type="GO" id="GO:0004731">
    <property type="term" value="F:purine-nucleoside phosphorylase activity"/>
    <property type="evidence" value="ECO:0007669"/>
    <property type="project" value="UniProtKB-EC"/>
</dbReference>
<feature type="binding site" evidence="8">
    <location>
        <position position="236"/>
    </location>
    <ligand>
        <name>a purine D-ribonucleoside</name>
        <dbReference type="ChEBI" id="CHEBI:142355"/>
    </ligand>
</feature>
<comment type="function">
    <text evidence="1">The purine nucleoside phosphorylases catalyze the phosphorolytic breakdown of the N-glycosidic bond in the beta-(deoxy)ribonucleoside molecules, with the formation of the corresponding free purine bases and pentose-1-phosphate. Cleaves guanosine, inosine, 2'-deoxyguanosine and 2'-deoxyinosine.</text>
</comment>
<comment type="caution">
    <text evidence="10">The sequence shown here is derived from an EMBL/GenBank/DDBJ whole genome shotgun (WGS) entry which is preliminary data.</text>
</comment>
<dbReference type="NCBIfam" id="TIGR01697">
    <property type="entry name" value="PNPH-PUNA-XAPA"/>
    <property type="match status" value="1"/>
</dbReference>
<evidence type="ECO:0000256" key="1">
    <source>
        <dbReference type="ARBA" id="ARBA00002678"/>
    </source>
</evidence>
<reference evidence="10" key="2">
    <citation type="submission" date="2021-04" db="EMBL/GenBank/DDBJ databases">
        <authorList>
            <person name="Gilroy R."/>
        </authorList>
    </citation>
    <scope>NUCLEOTIDE SEQUENCE</scope>
    <source>
        <strain evidence="10">ChiGjej1B1-13045</strain>
    </source>
</reference>
<feature type="binding site" evidence="8">
    <location>
        <position position="114"/>
    </location>
    <ligand>
        <name>phosphate</name>
        <dbReference type="ChEBI" id="CHEBI:43474"/>
    </ligand>
</feature>
<accession>A0A9D2IIQ2</accession>
<feature type="binding site" evidence="8">
    <location>
        <position position="194"/>
    </location>
    <ligand>
        <name>a purine D-ribonucleoside</name>
        <dbReference type="ChEBI" id="CHEBI:142355"/>
    </ligand>
</feature>
<dbReference type="NCBIfam" id="TIGR01700">
    <property type="entry name" value="PNPH"/>
    <property type="match status" value="1"/>
</dbReference>
<dbReference type="PANTHER" id="PTHR11904:SF9">
    <property type="entry name" value="PURINE NUCLEOSIDE PHOSPHORYLASE-RELATED"/>
    <property type="match status" value="1"/>
</dbReference>
<comment type="similarity">
    <text evidence="3 7">Belongs to the PNP/MTAP phosphorylase family.</text>
</comment>
<evidence type="ECO:0000313" key="11">
    <source>
        <dbReference type="Proteomes" id="UP000824017"/>
    </source>
</evidence>
<dbReference type="SUPFAM" id="SSF53167">
    <property type="entry name" value="Purine and uridine phosphorylases"/>
    <property type="match status" value="1"/>
</dbReference>
<feature type="domain" description="Nucleoside phosphorylase" evidence="9">
    <location>
        <begin position="25"/>
        <end position="271"/>
    </location>
</feature>
<feature type="binding site" evidence="8">
    <location>
        <position position="213"/>
    </location>
    <ligand>
        <name>phosphate</name>
        <dbReference type="ChEBI" id="CHEBI:43474"/>
    </ligand>
</feature>
<evidence type="ECO:0000256" key="5">
    <source>
        <dbReference type="ARBA" id="ARBA00022679"/>
    </source>
</evidence>
<dbReference type="InterPro" id="IPR035994">
    <property type="entry name" value="Nucleoside_phosphorylase_sf"/>
</dbReference>
<dbReference type="Pfam" id="PF01048">
    <property type="entry name" value="PNP_UDP_1"/>
    <property type="match status" value="1"/>
</dbReference>